<sequence>MTVEDSLRILHTELCPKTDFEAEPENQIQSSAIQAGCLGPFNFDQGVL</sequence>
<proteinExistence type="predicted"/>
<evidence type="ECO:0000313" key="2">
    <source>
        <dbReference type="Proteomes" id="UP000012112"/>
    </source>
</evidence>
<name>M6VWY8_9LEPT</name>
<dbReference type="Proteomes" id="UP000012112">
    <property type="component" value="Unassembled WGS sequence"/>
</dbReference>
<reference evidence="1 2" key="1">
    <citation type="submission" date="2013-01" db="EMBL/GenBank/DDBJ databases">
        <authorList>
            <person name="Harkins D.M."/>
            <person name="Durkin A.S."/>
            <person name="Brinkac L.M."/>
            <person name="Haft D.H."/>
            <person name="Selengut J.D."/>
            <person name="Sanka R."/>
            <person name="DePew J."/>
            <person name="Purushe J."/>
            <person name="Matthias M.A."/>
            <person name="Vinetz J.M."/>
            <person name="Sutton G.G."/>
            <person name="Nierman W.C."/>
            <person name="Fouts D.E."/>
        </authorList>
    </citation>
    <scope>NUCLEOTIDE SEQUENCE [LARGE SCALE GENOMIC DNA]</scope>
    <source>
        <strain evidence="1 2">HAI1536</strain>
    </source>
</reference>
<comment type="caution">
    <text evidence="1">The sequence shown here is derived from an EMBL/GenBank/DDBJ whole genome shotgun (WGS) entry which is preliminary data.</text>
</comment>
<gene>
    <name evidence="1" type="ORF">LEP1GSC172_4003</name>
</gene>
<accession>M6VWY8</accession>
<dbReference type="AlphaFoldDB" id="M6VWY8"/>
<organism evidence="1 2">
    <name type="scientific">Leptospira noguchii</name>
    <dbReference type="NCBI Taxonomy" id="28182"/>
    <lineage>
        <taxon>Bacteria</taxon>
        <taxon>Pseudomonadati</taxon>
        <taxon>Spirochaetota</taxon>
        <taxon>Spirochaetia</taxon>
        <taxon>Leptospirales</taxon>
        <taxon>Leptospiraceae</taxon>
        <taxon>Leptospira</taxon>
    </lineage>
</organism>
<protein>
    <submittedName>
        <fullName evidence="1">Uncharacterized protein</fullName>
    </submittedName>
</protein>
<dbReference type="EMBL" id="AKWD02000031">
    <property type="protein sequence ID" value="EMO54043.1"/>
    <property type="molecule type" value="Genomic_DNA"/>
</dbReference>
<evidence type="ECO:0000313" key="1">
    <source>
        <dbReference type="EMBL" id="EMO54043.1"/>
    </source>
</evidence>